<dbReference type="Gene3D" id="3.40.50.620">
    <property type="entry name" value="HUPs"/>
    <property type="match status" value="1"/>
</dbReference>
<accession>A0ABT1P2E7</accession>
<reference evidence="2" key="1">
    <citation type="thesis" date="2020" institute="Technische Universitat Dresden" country="Dresden, Germany">
        <title>The Agarolytic System of Microbulbifer elongatus PORT2, Isolated from Batu Karas, Pangandaran West Java Indonesia.</title>
        <authorList>
            <person name="Anggraeni S.R."/>
        </authorList>
    </citation>
    <scope>NUCLEOTIDE SEQUENCE</scope>
    <source>
        <strain evidence="2">PORT2</strain>
    </source>
</reference>
<dbReference type="SUPFAM" id="SSF52402">
    <property type="entry name" value="Adenine nucleotide alpha hydrolases-like"/>
    <property type="match status" value="1"/>
</dbReference>
<protein>
    <submittedName>
        <fullName evidence="2">Asparagine synthetase B family protein</fullName>
    </submittedName>
</protein>
<dbReference type="InterPro" id="IPR014729">
    <property type="entry name" value="Rossmann-like_a/b/a_fold"/>
</dbReference>
<dbReference type="EMBL" id="JACASI010000033">
    <property type="protein sequence ID" value="MCQ3830271.1"/>
    <property type="molecule type" value="Genomic_DNA"/>
</dbReference>
<comment type="caution">
    <text evidence="2">The sequence shown here is derived from an EMBL/GenBank/DDBJ whole genome shotgun (WGS) entry which is preliminary data.</text>
</comment>
<evidence type="ECO:0000313" key="2">
    <source>
        <dbReference type="EMBL" id="MCQ3830271.1"/>
    </source>
</evidence>
<dbReference type="Proteomes" id="UP001205566">
    <property type="component" value="Unassembled WGS sequence"/>
</dbReference>
<keyword evidence="3" id="KW-1185">Reference proteome</keyword>
<feature type="domain" description="Asparagine synthetase" evidence="1">
    <location>
        <begin position="251"/>
        <end position="601"/>
    </location>
</feature>
<sequence>MYRFIALFWDGTLDTSNRHASLIAEKIGAMIPGVEKVLSDPNAAIFYASDDHSVFDCVTEGPLVVLGKAFTKNFGDGVVPEPATFTERSADEICLSHGHTLVQEFWGRYVAFGKNPVKGNWFAMRDPTGEIPCHMITVDGLTVLFSNMEDILKLGLTRFSVNWSYLINALRLPFRDNGQTGFNEVIILDVAESQIIEDGKPVSRICNWDVMQMAYENPITDVEEAVRLARSTLLGCIGALAGQHSYIQLKLSGGLDSSIVLAGLLHAPSRPEIECIHHYDAGIGADEREFARMAVAGACASSGRSCELVEFERQPHCSLEEILDFPRTARLLYCSGHLLHRDVGMGSALNDVATRFTGVGGDAVFLRFKGNGGAIDYAWRHGINPGLLRVALETAQAGDSFYGVMKDAIRYGVQKKPLTVNKRWGSPCDWLRIDAEQSEFQPAWLRHGLDNGIALSPSKITHISRMVFPTNILDPFEGARGWHGVSPISAQPVVELFARIPLYILMADAEDRTIARRAFAGLLPEPILSRKVKCYLDDHAVAVTQHHREFIKDMLVDGILAEKGYINRRLAKSGIQGICPDNASQVLGVFGPQLNVEAWLRKWSSSCADVGLVRN</sequence>
<dbReference type="RefSeq" id="WP_255875230.1">
    <property type="nucleotide sequence ID" value="NZ_JACASI010000033.1"/>
</dbReference>
<gene>
    <name evidence="2" type="ORF">HXX02_12515</name>
</gene>
<evidence type="ECO:0000259" key="1">
    <source>
        <dbReference type="Pfam" id="PF00733"/>
    </source>
</evidence>
<evidence type="ECO:0000313" key="3">
    <source>
        <dbReference type="Proteomes" id="UP001205566"/>
    </source>
</evidence>
<organism evidence="2 3">
    <name type="scientific">Microbulbifer elongatus</name>
    <dbReference type="NCBI Taxonomy" id="86173"/>
    <lineage>
        <taxon>Bacteria</taxon>
        <taxon>Pseudomonadati</taxon>
        <taxon>Pseudomonadota</taxon>
        <taxon>Gammaproteobacteria</taxon>
        <taxon>Cellvibrionales</taxon>
        <taxon>Microbulbiferaceae</taxon>
        <taxon>Microbulbifer</taxon>
    </lineage>
</organism>
<dbReference type="InterPro" id="IPR001962">
    <property type="entry name" value="Asn_synthase"/>
</dbReference>
<proteinExistence type="predicted"/>
<dbReference type="Pfam" id="PF00733">
    <property type="entry name" value="Asn_synthase"/>
    <property type="match status" value="1"/>
</dbReference>
<name>A0ABT1P2E7_9GAMM</name>